<gene>
    <name evidence="1" type="ORF">FIBSPDRAFT_876223</name>
</gene>
<dbReference type="EMBL" id="KV417775">
    <property type="protein sequence ID" value="KZP06730.1"/>
    <property type="molecule type" value="Genomic_DNA"/>
</dbReference>
<evidence type="ECO:0000313" key="1">
    <source>
        <dbReference type="EMBL" id="KZP06730.1"/>
    </source>
</evidence>
<protein>
    <submittedName>
        <fullName evidence="1">Uncharacterized protein</fullName>
    </submittedName>
</protein>
<dbReference type="STRING" id="436010.A0A167X1S0"/>
<proteinExistence type="predicted"/>
<keyword evidence="2" id="KW-1185">Reference proteome</keyword>
<reference evidence="1 2" key="1">
    <citation type="journal article" date="2016" name="Mol. Biol. Evol.">
        <title>Comparative Genomics of Early-Diverging Mushroom-Forming Fungi Provides Insights into the Origins of Lignocellulose Decay Capabilities.</title>
        <authorList>
            <person name="Nagy L.G."/>
            <person name="Riley R."/>
            <person name="Tritt A."/>
            <person name="Adam C."/>
            <person name="Daum C."/>
            <person name="Floudas D."/>
            <person name="Sun H."/>
            <person name="Yadav J.S."/>
            <person name="Pangilinan J."/>
            <person name="Larsson K.H."/>
            <person name="Matsuura K."/>
            <person name="Barry K."/>
            <person name="Labutti K."/>
            <person name="Kuo R."/>
            <person name="Ohm R.A."/>
            <person name="Bhattacharya S.S."/>
            <person name="Shirouzu T."/>
            <person name="Yoshinaga Y."/>
            <person name="Martin F.M."/>
            <person name="Grigoriev I.V."/>
            <person name="Hibbett D.S."/>
        </authorList>
    </citation>
    <scope>NUCLEOTIDE SEQUENCE [LARGE SCALE GENOMIC DNA]</scope>
    <source>
        <strain evidence="1 2">CBS 109695</strain>
    </source>
</reference>
<dbReference type="Proteomes" id="UP000076532">
    <property type="component" value="Unassembled WGS sequence"/>
</dbReference>
<dbReference type="OrthoDB" id="3038909at2759"/>
<organism evidence="1 2">
    <name type="scientific">Athelia psychrophila</name>
    <dbReference type="NCBI Taxonomy" id="1759441"/>
    <lineage>
        <taxon>Eukaryota</taxon>
        <taxon>Fungi</taxon>
        <taxon>Dikarya</taxon>
        <taxon>Basidiomycota</taxon>
        <taxon>Agaricomycotina</taxon>
        <taxon>Agaricomycetes</taxon>
        <taxon>Agaricomycetidae</taxon>
        <taxon>Atheliales</taxon>
        <taxon>Atheliaceae</taxon>
        <taxon>Athelia</taxon>
    </lineage>
</organism>
<dbReference type="AlphaFoldDB" id="A0A167X1S0"/>
<accession>A0A167X1S0</accession>
<sequence>MWPHVEINETADLYIVLLDSIFSDPHATPSGREGYYYAENGEYSGYDSDKAVTLAAQELGLSKYTEPTSFTDEELQAEPKLLFFGTHCLCRADRSRSIGWAPVKTTAGFFASVRPEVEAVAKASTAVAN</sequence>
<evidence type="ECO:0000313" key="2">
    <source>
        <dbReference type="Proteomes" id="UP000076532"/>
    </source>
</evidence>
<name>A0A167X1S0_9AGAM</name>